<dbReference type="InterPro" id="IPR011528">
    <property type="entry name" value="NERD"/>
</dbReference>
<keyword evidence="3" id="KW-1185">Reference proteome</keyword>
<dbReference type="AlphaFoldDB" id="A0A2N0Z8T9"/>
<dbReference type="EMBL" id="PISD01000087">
    <property type="protein sequence ID" value="PKG25900.1"/>
    <property type="molecule type" value="Genomic_DNA"/>
</dbReference>
<name>A0A2N0Z8T9_9BACI</name>
<dbReference type="PROSITE" id="PS50965">
    <property type="entry name" value="NERD"/>
    <property type="match status" value="1"/>
</dbReference>
<comment type="caution">
    <text evidence="2">The sequence shown here is derived from an EMBL/GenBank/DDBJ whole genome shotgun (WGS) entry which is preliminary data.</text>
</comment>
<dbReference type="Pfam" id="PF08378">
    <property type="entry name" value="NERD"/>
    <property type="match status" value="1"/>
</dbReference>
<evidence type="ECO:0000313" key="2">
    <source>
        <dbReference type="EMBL" id="PKG25900.1"/>
    </source>
</evidence>
<accession>A0A2N0Z8T9</accession>
<reference evidence="2 3" key="1">
    <citation type="journal article" date="2010" name="Int. J. Syst. Evol. Microbiol.">
        <title>Bacillus horneckiae sp. nov., isolated from a spacecraft-assembly clean room.</title>
        <authorList>
            <person name="Vaishampayan P."/>
            <person name="Probst A."/>
            <person name="Krishnamurthi S."/>
            <person name="Ghosh S."/>
            <person name="Osman S."/>
            <person name="McDowall A."/>
            <person name="Ruckmani A."/>
            <person name="Mayilraj S."/>
            <person name="Venkateswaran K."/>
        </authorList>
    </citation>
    <scope>NUCLEOTIDE SEQUENCE [LARGE SCALE GENOMIC DNA]</scope>
    <source>
        <strain evidence="3">1PO1SC</strain>
    </source>
</reference>
<sequence>MIYMSIVKPLSPPDQLTFLECLNNRAKLPLQERQYLENLQKGAEGEKKWETHLRKLTSNVLILYDLTLEINHTYFQIDALCIFENIILAFEIKNYQGDFHINNNQWYSSSGNEIKDPLLQVRRNESLLRQFCKKHHIRLPIEYHLVFVNPEFMIYSLPPRENIILPPQINRYIETLNSTPAQLNRTHDQIAEKLLSLNLQSDVYRSKYNYNYENLRKGIWCGECREFVIRKINTLYCKKCETKETCHSGVLRGISQLKILFPNVKLTTHLVHDWTGKIVSNVTIQRILQQNFEKVSGSKNTFYI</sequence>
<proteinExistence type="predicted"/>
<dbReference type="Proteomes" id="UP000233343">
    <property type="component" value="Unassembled WGS sequence"/>
</dbReference>
<feature type="domain" description="NERD" evidence="1">
    <location>
        <begin position="41"/>
        <end position="151"/>
    </location>
</feature>
<organism evidence="2 3">
    <name type="scientific">Cytobacillus horneckiae</name>
    <dbReference type="NCBI Taxonomy" id="549687"/>
    <lineage>
        <taxon>Bacteria</taxon>
        <taxon>Bacillati</taxon>
        <taxon>Bacillota</taxon>
        <taxon>Bacilli</taxon>
        <taxon>Bacillales</taxon>
        <taxon>Bacillaceae</taxon>
        <taxon>Cytobacillus</taxon>
    </lineage>
</organism>
<evidence type="ECO:0000313" key="3">
    <source>
        <dbReference type="Proteomes" id="UP000233343"/>
    </source>
</evidence>
<gene>
    <name evidence="2" type="ORF">CWS20_26845</name>
</gene>
<protein>
    <submittedName>
        <fullName evidence="2">NERD domain-containing protein</fullName>
    </submittedName>
</protein>
<evidence type="ECO:0000259" key="1">
    <source>
        <dbReference type="PROSITE" id="PS50965"/>
    </source>
</evidence>